<feature type="transmembrane region" description="Helical" evidence="2">
    <location>
        <begin position="61"/>
        <end position="86"/>
    </location>
</feature>
<evidence type="ECO:0008006" key="5">
    <source>
        <dbReference type="Google" id="ProtNLM"/>
    </source>
</evidence>
<name>A0A328N4M6_9ACTN</name>
<evidence type="ECO:0000313" key="4">
    <source>
        <dbReference type="Proteomes" id="UP000248966"/>
    </source>
</evidence>
<feature type="transmembrane region" description="Helical" evidence="2">
    <location>
        <begin position="93"/>
        <end position="111"/>
    </location>
</feature>
<dbReference type="EMBL" id="PYAA01000033">
    <property type="protein sequence ID" value="RAN96461.1"/>
    <property type="molecule type" value="Genomic_DNA"/>
</dbReference>
<dbReference type="Pfam" id="PF14325">
    <property type="entry name" value="DUF4383"/>
    <property type="match status" value="1"/>
</dbReference>
<dbReference type="AlphaFoldDB" id="A0A328N4M6"/>
<feature type="region of interest" description="Disordered" evidence="1">
    <location>
        <begin position="1"/>
        <end position="21"/>
    </location>
</feature>
<organism evidence="3 4">
    <name type="scientific">Micromonospora noduli</name>
    <dbReference type="NCBI Taxonomy" id="709876"/>
    <lineage>
        <taxon>Bacteria</taxon>
        <taxon>Bacillati</taxon>
        <taxon>Actinomycetota</taxon>
        <taxon>Actinomycetes</taxon>
        <taxon>Micromonosporales</taxon>
        <taxon>Micromonosporaceae</taxon>
        <taxon>Micromonospora</taxon>
    </lineage>
</organism>
<accession>A0A328N4M6</accession>
<sequence>MVGSMAHSRARPNPADGKPPVRRAAATVGVLFLLIGVLGFVPGITTGMDALRFAGHDSGAYLFGVFQVSVLHNLVHLAYGVVGLLLARTVTGARAFLIGGGAVYLVLWLYGLAVDHDTGANVLPVNDADNWLHLGLGVGMIALGVLTGRPVADRRAQA</sequence>
<reference evidence="3 4" key="1">
    <citation type="submission" date="2018-03" db="EMBL/GenBank/DDBJ databases">
        <title>Defining the species Micromonospora saelicesensis and Micromonospora noduli under the framework of genomics.</title>
        <authorList>
            <person name="Riesco R."/>
            <person name="Trujillo M.E."/>
        </authorList>
    </citation>
    <scope>NUCLEOTIDE SEQUENCE [LARGE SCALE GENOMIC DNA]</scope>
    <source>
        <strain evidence="3 4">LAH08</strain>
    </source>
</reference>
<feature type="transmembrane region" description="Helical" evidence="2">
    <location>
        <begin position="21"/>
        <end position="41"/>
    </location>
</feature>
<gene>
    <name evidence="3" type="ORF">LAH08_05204</name>
</gene>
<dbReference type="RefSeq" id="WP_112587476.1">
    <property type="nucleotide sequence ID" value="NZ_JBFAQI010000005.1"/>
</dbReference>
<proteinExistence type="predicted"/>
<evidence type="ECO:0000256" key="1">
    <source>
        <dbReference type="SAM" id="MobiDB-lite"/>
    </source>
</evidence>
<comment type="caution">
    <text evidence="3">The sequence shown here is derived from an EMBL/GenBank/DDBJ whole genome shotgun (WGS) entry which is preliminary data.</text>
</comment>
<evidence type="ECO:0000256" key="2">
    <source>
        <dbReference type="SAM" id="Phobius"/>
    </source>
</evidence>
<keyword evidence="2" id="KW-1133">Transmembrane helix</keyword>
<evidence type="ECO:0000313" key="3">
    <source>
        <dbReference type="EMBL" id="RAN96461.1"/>
    </source>
</evidence>
<keyword evidence="2" id="KW-0472">Membrane</keyword>
<feature type="transmembrane region" description="Helical" evidence="2">
    <location>
        <begin position="131"/>
        <end position="152"/>
    </location>
</feature>
<dbReference type="Proteomes" id="UP000248966">
    <property type="component" value="Unassembled WGS sequence"/>
</dbReference>
<keyword evidence="2" id="KW-0812">Transmembrane</keyword>
<protein>
    <recommendedName>
        <fullName evidence="5">DUF4383 domain-containing protein</fullName>
    </recommendedName>
</protein>